<dbReference type="OrthoDB" id="2117787at2759"/>
<dbReference type="VEuPathDB" id="FungiDB:SPPG_05940"/>
<proteinExistence type="predicted"/>
<accession>A0A0L0HCV2</accession>
<dbReference type="AlphaFoldDB" id="A0A0L0HCV2"/>
<organism evidence="1 2">
    <name type="scientific">Spizellomyces punctatus (strain DAOM BR117)</name>
    <dbReference type="NCBI Taxonomy" id="645134"/>
    <lineage>
        <taxon>Eukaryota</taxon>
        <taxon>Fungi</taxon>
        <taxon>Fungi incertae sedis</taxon>
        <taxon>Chytridiomycota</taxon>
        <taxon>Chytridiomycota incertae sedis</taxon>
        <taxon>Chytridiomycetes</taxon>
        <taxon>Spizellomycetales</taxon>
        <taxon>Spizellomycetaceae</taxon>
        <taxon>Spizellomyces</taxon>
    </lineage>
</organism>
<evidence type="ECO:0000313" key="1">
    <source>
        <dbReference type="EMBL" id="KNC98987.1"/>
    </source>
</evidence>
<dbReference type="Proteomes" id="UP000053201">
    <property type="component" value="Unassembled WGS sequence"/>
</dbReference>
<dbReference type="EMBL" id="KQ257459">
    <property type="protein sequence ID" value="KNC98987.1"/>
    <property type="molecule type" value="Genomic_DNA"/>
</dbReference>
<gene>
    <name evidence="1" type="ORF">SPPG_05940</name>
</gene>
<reference evidence="1 2" key="1">
    <citation type="submission" date="2009-08" db="EMBL/GenBank/DDBJ databases">
        <title>The Genome Sequence of Spizellomyces punctatus strain DAOM BR117.</title>
        <authorList>
            <consortium name="The Broad Institute Genome Sequencing Platform"/>
            <person name="Russ C."/>
            <person name="Cuomo C."/>
            <person name="Shea T."/>
            <person name="Young S.K."/>
            <person name="Zeng Q."/>
            <person name="Koehrsen M."/>
            <person name="Haas B."/>
            <person name="Borodovsky M."/>
            <person name="Guigo R."/>
            <person name="Alvarado L."/>
            <person name="Berlin A."/>
            <person name="Bochicchio J."/>
            <person name="Borenstein D."/>
            <person name="Chapman S."/>
            <person name="Chen Z."/>
            <person name="Engels R."/>
            <person name="Freedman E."/>
            <person name="Gellesch M."/>
            <person name="Goldberg J."/>
            <person name="Griggs A."/>
            <person name="Gujja S."/>
            <person name="Heiman D."/>
            <person name="Hepburn T."/>
            <person name="Howarth C."/>
            <person name="Jen D."/>
            <person name="Larson L."/>
            <person name="Lewis B."/>
            <person name="Mehta T."/>
            <person name="Park D."/>
            <person name="Pearson M."/>
            <person name="Roberts A."/>
            <person name="Saif S."/>
            <person name="Shenoy N."/>
            <person name="Sisk P."/>
            <person name="Stolte C."/>
            <person name="Sykes S."/>
            <person name="Thomson T."/>
            <person name="Walk T."/>
            <person name="White J."/>
            <person name="Yandava C."/>
            <person name="Burger G."/>
            <person name="Gray M.W."/>
            <person name="Holland P.W.H."/>
            <person name="King N."/>
            <person name="Lang F.B.F."/>
            <person name="Roger A.J."/>
            <person name="Ruiz-Trillo I."/>
            <person name="Lander E."/>
            <person name="Nusbaum C."/>
        </authorList>
    </citation>
    <scope>NUCLEOTIDE SEQUENCE [LARGE SCALE GENOMIC DNA]</scope>
    <source>
        <strain evidence="1 2">DAOM BR117</strain>
    </source>
</reference>
<sequence length="333" mass="37539">MSFLRNLFRGVQHSPTPVFPSASYVSLVWKANEEWLAHCIKHPLLDGLTNTRVHILGTSLLNLPSRDVQRAISNLKGNLGWICVDEAEESAMWLNRYAAILKQGHFQDLEERDGNVETSLQEVRTWVERKRGEFMDAGVPDEWIDALESTGLRPGWDTIEAVERGQQERLPVEFIGIGHAEETSRYFSSSAKMASMDPNITEEAPTVDLQSELRQLFHKVGVSLGDMKNINTGSPLADSRLQSLVLDPKGLAAYHKIISKHLMGMHGEAGRRRQEGEARKAIKCERIIERLKDVCEEVGAQREGVNVLAVIDRNHVEGVRRLWEEGDDNDDVE</sequence>
<protein>
    <submittedName>
        <fullName evidence="1">Uncharacterized protein</fullName>
    </submittedName>
</protein>
<dbReference type="InParanoid" id="A0A0L0HCV2"/>
<dbReference type="GeneID" id="27689282"/>
<keyword evidence="2" id="KW-1185">Reference proteome</keyword>
<evidence type="ECO:0000313" key="2">
    <source>
        <dbReference type="Proteomes" id="UP000053201"/>
    </source>
</evidence>
<dbReference type="RefSeq" id="XP_016607027.1">
    <property type="nucleotide sequence ID" value="XM_016754149.1"/>
</dbReference>
<name>A0A0L0HCV2_SPIPD</name>